<gene>
    <name evidence="3" type="ORF">DYB28_003335</name>
    <name evidence="2" type="ORF">DYB35_007983</name>
</gene>
<dbReference type="AlphaFoldDB" id="A0A3L6VF35"/>
<dbReference type="EMBL" id="QUTI01023320">
    <property type="protein sequence ID" value="RLO07485.1"/>
    <property type="molecule type" value="Genomic_DNA"/>
</dbReference>
<dbReference type="VEuPathDB" id="FungiDB:H257_08761"/>
<organism evidence="2 5">
    <name type="scientific">Aphanomyces astaci</name>
    <name type="common">Crayfish plague agent</name>
    <dbReference type="NCBI Taxonomy" id="112090"/>
    <lineage>
        <taxon>Eukaryota</taxon>
        <taxon>Sar</taxon>
        <taxon>Stramenopiles</taxon>
        <taxon>Oomycota</taxon>
        <taxon>Saprolegniomycetes</taxon>
        <taxon>Saprolegniales</taxon>
        <taxon>Verrucalvaceae</taxon>
        <taxon>Aphanomyces</taxon>
    </lineage>
</organism>
<dbReference type="InterPro" id="IPR008254">
    <property type="entry name" value="Flavodoxin/NO_synth"/>
</dbReference>
<dbReference type="Pfam" id="PF00258">
    <property type="entry name" value="Flavodoxin_1"/>
    <property type="match status" value="1"/>
</dbReference>
<protein>
    <recommendedName>
        <fullName evidence="1">Flavodoxin-like domain-containing protein</fullName>
    </recommendedName>
</protein>
<dbReference type="Gene3D" id="3.40.50.360">
    <property type="match status" value="1"/>
</dbReference>
<evidence type="ECO:0000259" key="1">
    <source>
        <dbReference type="PROSITE" id="PS50902"/>
    </source>
</evidence>
<reference evidence="3 4" key="1">
    <citation type="journal article" date="2018" name="J. Invertebr. Pathol.">
        <title>New genotyping method for the causative agent of crayfish plague (Aphanomyces astaci) based on whole genome data.</title>
        <authorList>
            <person name="Minardi D."/>
            <person name="Studholme D.J."/>
            <person name="van der Giezen M."/>
            <person name="Pretto T."/>
            <person name="Oidtmann B."/>
        </authorList>
    </citation>
    <scope>NUCLEOTIDE SEQUENCE [LARGE SCALE GENOMIC DNA]</scope>
    <source>
        <strain evidence="3 4">KB13</strain>
    </source>
</reference>
<feature type="domain" description="Flavodoxin-like" evidence="1">
    <location>
        <begin position="18"/>
        <end position="78"/>
    </location>
</feature>
<dbReference type="PROSITE" id="PS50902">
    <property type="entry name" value="FLAVODOXIN_LIKE"/>
    <property type="match status" value="1"/>
</dbReference>
<reference evidence="2 5" key="2">
    <citation type="submission" date="2018-08" db="EMBL/GenBank/DDBJ databases">
        <title>Aphanomyces genome sequencing and annotation.</title>
        <authorList>
            <person name="Minardi D."/>
            <person name="Oidtmann B."/>
            <person name="Van Der Giezen M."/>
            <person name="Studholme D.J."/>
        </authorList>
    </citation>
    <scope>NUCLEOTIDE SEQUENCE [LARGE SCALE GENOMIC DNA]</scope>
    <source>
        <strain evidence="2 5">Sv</strain>
    </source>
</reference>
<evidence type="ECO:0000313" key="2">
    <source>
        <dbReference type="EMBL" id="RHY96001.1"/>
    </source>
</evidence>
<dbReference type="InterPro" id="IPR029039">
    <property type="entry name" value="Flavoprotein-like_sf"/>
</dbReference>
<dbReference type="SUPFAM" id="SSF52218">
    <property type="entry name" value="Flavoproteins"/>
    <property type="match status" value="1"/>
</dbReference>
<evidence type="ECO:0000313" key="4">
    <source>
        <dbReference type="Proteomes" id="UP000275652"/>
    </source>
</evidence>
<proteinExistence type="predicted"/>
<accession>A0A3L6VF35</accession>
<dbReference type="GO" id="GO:0010181">
    <property type="term" value="F:FMN binding"/>
    <property type="evidence" value="ECO:0007669"/>
    <property type="project" value="InterPro"/>
</dbReference>
<evidence type="ECO:0000313" key="3">
    <source>
        <dbReference type="EMBL" id="RLO07485.1"/>
    </source>
</evidence>
<dbReference type="Proteomes" id="UP000275652">
    <property type="component" value="Unassembled WGS sequence"/>
</dbReference>
<evidence type="ECO:0000313" key="5">
    <source>
        <dbReference type="Proteomes" id="UP000285712"/>
    </source>
</evidence>
<name>A0A3L6VF35_APHAT</name>
<dbReference type="Proteomes" id="UP000285712">
    <property type="component" value="Unassembled WGS sequence"/>
</dbReference>
<comment type="caution">
    <text evidence="2">The sequence shown here is derived from an EMBL/GenBank/DDBJ whole genome shotgun (WGS) entry which is preliminary data.</text>
</comment>
<sequence>MGSFSTTSIMVDTSMPHLYVFYGSQTGCAESIAKRVQSDALERHMTVALHTLNEFEKVSLGLKMSRLDEADVSASRVC</sequence>
<dbReference type="EMBL" id="QUTG01002500">
    <property type="protein sequence ID" value="RHY96001.1"/>
    <property type="molecule type" value="Genomic_DNA"/>
</dbReference>